<accession>W6MD90</accession>
<sequence>MARVCRTELRFLPFGSAVGVGAVVVVIGLALATEGLTPSQNP</sequence>
<dbReference type="EMBL" id="CBTJ020000117">
    <property type="protein sequence ID" value="CDI04740.1"/>
    <property type="molecule type" value="Genomic_DNA"/>
</dbReference>
<comment type="caution">
    <text evidence="2">The sequence shown here is derived from an EMBL/GenBank/DDBJ whole genome shotgun (WGS) entry which is preliminary data.</text>
</comment>
<evidence type="ECO:0000313" key="3">
    <source>
        <dbReference type="Proteomes" id="UP000035760"/>
    </source>
</evidence>
<evidence type="ECO:0000313" key="2">
    <source>
        <dbReference type="EMBL" id="CDI04740.1"/>
    </source>
</evidence>
<keyword evidence="1" id="KW-0812">Transmembrane</keyword>
<evidence type="ECO:0000256" key="1">
    <source>
        <dbReference type="SAM" id="Phobius"/>
    </source>
</evidence>
<protein>
    <submittedName>
        <fullName evidence="2">Uncharacterized protein</fullName>
    </submittedName>
</protein>
<gene>
    <name evidence="2" type="ORF">BN873_p50017</name>
</gene>
<reference evidence="2" key="1">
    <citation type="submission" date="2013-07" db="EMBL/GenBank/DDBJ databases">
        <authorList>
            <person name="McIlroy S."/>
        </authorList>
    </citation>
    <scope>NUCLEOTIDE SEQUENCE [LARGE SCALE GENOMIC DNA]</scope>
    <source>
        <strain evidence="2">Run_A_D11</strain>
    </source>
</reference>
<proteinExistence type="predicted"/>
<dbReference type="AlphaFoldDB" id="W6MD90"/>
<keyword evidence="1" id="KW-0472">Membrane</keyword>
<dbReference type="Proteomes" id="UP000035760">
    <property type="component" value="Unassembled WGS sequence"/>
</dbReference>
<keyword evidence="3" id="KW-1185">Reference proteome</keyword>
<keyword evidence="1" id="KW-1133">Transmembrane helix</keyword>
<name>W6MD90_9GAMM</name>
<organism evidence="2 3">
    <name type="scientific">Candidatus Competibacter denitrificans Run_A_D11</name>
    <dbReference type="NCBI Taxonomy" id="1400863"/>
    <lineage>
        <taxon>Bacteria</taxon>
        <taxon>Pseudomonadati</taxon>
        <taxon>Pseudomonadota</taxon>
        <taxon>Gammaproteobacteria</taxon>
        <taxon>Candidatus Competibacteraceae</taxon>
        <taxon>Candidatus Competibacter</taxon>
    </lineage>
</organism>
<feature type="transmembrane region" description="Helical" evidence="1">
    <location>
        <begin position="12"/>
        <end position="32"/>
    </location>
</feature>
<reference evidence="2" key="2">
    <citation type="submission" date="2014-03" db="EMBL/GenBank/DDBJ databases">
        <title>Candidatus Competibacter-lineage genomes retrieved from metagenomes reveal functional metabolic diversity.</title>
        <authorList>
            <person name="McIlroy S.J."/>
            <person name="Albertsen M."/>
            <person name="Andresen E.K."/>
            <person name="Saunders A.M."/>
            <person name="Kristiansen R."/>
            <person name="Stokholm-Bjerregaard M."/>
            <person name="Nielsen K.L."/>
            <person name="Nielsen P.H."/>
        </authorList>
    </citation>
    <scope>NUCLEOTIDE SEQUENCE</scope>
    <source>
        <strain evidence="2">Run_A_D11</strain>
    </source>
</reference>